<evidence type="ECO:0000313" key="9">
    <source>
        <dbReference type="RefSeq" id="XP_018321187.1"/>
    </source>
</evidence>
<evidence type="ECO:0000256" key="3">
    <source>
        <dbReference type="ARBA" id="ARBA00022664"/>
    </source>
</evidence>
<dbReference type="PANTHER" id="PTHR12794">
    <property type="entry name" value="GEMIN2"/>
    <property type="match status" value="1"/>
</dbReference>
<sequence>MYDSEGDSSDSEIVIMKKCLDVELPPDFDPTKPPETGEEYVQYVMYERKMCKKWVVAENINKTELEKNQTFYVTVNEGCVKAPDSMLPTEEWQLEQLEKFSEFRKFITPSVPETPDGEVVHLSHLSEKMKSDTPSFSEIAELSQGSKLKVLDVILDEMEDLQVGETISYNTGVWLFGILATLAIPLSPQACHSIRELARKCAYVRSNLHNNCSYEIYGPLNSFICIVAKYFKQLDLADVSY</sequence>
<keyword evidence="8" id="KW-1185">Reference proteome</keyword>
<dbReference type="GO" id="GO:0005681">
    <property type="term" value="C:spliceosomal complex"/>
    <property type="evidence" value="ECO:0007669"/>
    <property type="project" value="UniProtKB-UniRule"/>
</dbReference>
<dbReference type="AlphaFoldDB" id="A0A1W4WL49"/>
<gene>
    <name evidence="9" type="primary">LOC108734223</name>
</gene>
<evidence type="ECO:0000256" key="5">
    <source>
        <dbReference type="ARBA" id="ARBA00025758"/>
    </source>
</evidence>
<keyword evidence="4 7" id="KW-0508">mRNA splicing</keyword>
<dbReference type="OrthoDB" id="428895at2759"/>
<dbReference type="InterPro" id="IPR035426">
    <property type="entry name" value="Gemin2/Brr1"/>
</dbReference>
<evidence type="ECO:0000256" key="1">
    <source>
        <dbReference type="ARBA" id="ARBA00004496"/>
    </source>
</evidence>
<dbReference type="KEGG" id="apln:108734223"/>
<name>A0A1W4WL49_AGRPL</name>
<comment type="function">
    <text evidence="7">The SMN complex catalyzes the assembly of small nuclear ribonucleoproteins (snRNPs), the building blocks of the spliceosome, and thereby plays an important role in the splicing of cellular pre-mRNAs.</text>
</comment>
<keyword evidence="2 7" id="KW-0963">Cytoplasm</keyword>
<reference evidence="9" key="1">
    <citation type="submission" date="2025-08" db="UniProtKB">
        <authorList>
            <consortium name="RefSeq"/>
        </authorList>
    </citation>
    <scope>IDENTIFICATION</scope>
    <source>
        <tissue evidence="9">Entire body</tissue>
    </source>
</reference>
<comment type="subunit">
    <text evidence="7">Part of the core SMN complex.</text>
</comment>
<dbReference type="Proteomes" id="UP000192223">
    <property type="component" value="Unplaced"/>
</dbReference>
<evidence type="ECO:0000256" key="2">
    <source>
        <dbReference type="ARBA" id="ARBA00022490"/>
    </source>
</evidence>
<dbReference type="GO" id="GO:0000245">
    <property type="term" value="P:spliceosomal complex assembly"/>
    <property type="evidence" value="ECO:0007669"/>
    <property type="project" value="UniProtKB-UniRule"/>
</dbReference>
<accession>A0A1W4WL49</accession>
<dbReference type="Pfam" id="PF04938">
    <property type="entry name" value="SIP1"/>
    <property type="match status" value="1"/>
</dbReference>
<dbReference type="InParanoid" id="A0A1W4WL49"/>
<proteinExistence type="inferred from homology"/>
<evidence type="ECO:0000313" key="8">
    <source>
        <dbReference type="Proteomes" id="UP000192223"/>
    </source>
</evidence>
<dbReference type="GO" id="GO:0000387">
    <property type="term" value="P:spliceosomal snRNP assembly"/>
    <property type="evidence" value="ECO:0007669"/>
    <property type="project" value="UniProtKB-UniRule"/>
</dbReference>
<evidence type="ECO:0000256" key="4">
    <source>
        <dbReference type="ARBA" id="ARBA00023187"/>
    </source>
</evidence>
<evidence type="ECO:0000256" key="7">
    <source>
        <dbReference type="PIRNR" id="PIRNR038038"/>
    </source>
</evidence>
<dbReference type="PIRSF" id="PIRSF038038">
    <property type="entry name" value="SMN_Gemin2"/>
    <property type="match status" value="1"/>
</dbReference>
<evidence type="ECO:0000256" key="6">
    <source>
        <dbReference type="ARBA" id="ARBA00047179"/>
    </source>
</evidence>
<protein>
    <recommendedName>
        <fullName evidence="6 7">Gem-associated protein 2</fullName>
    </recommendedName>
</protein>
<dbReference type="Gene3D" id="1.20.58.1070">
    <property type="match status" value="1"/>
</dbReference>
<comment type="similarity">
    <text evidence="5 7">Belongs to the gemin-2 family.</text>
</comment>
<dbReference type="GO" id="GO:0032797">
    <property type="term" value="C:SMN complex"/>
    <property type="evidence" value="ECO:0007669"/>
    <property type="project" value="UniProtKB-UniRule"/>
</dbReference>
<dbReference type="FunCoup" id="A0A1W4WL49">
    <property type="interactions" value="1231"/>
</dbReference>
<comment type="subcellular location">
    <subcellularLocation>
        <location evidence="1">Cytoplasm</location>
    </subcellularLocation>
</comment>
<dbReference type="RefSeq" id="XP_018321187.1">
    <property type="nucleotide sequence ID" value="XM_018465685.2"/>
</dbReference>
<keyword evidence="3 7" id="KW-0507">mRNA processing</keyword>
<organism evidence="8 9">
    <name type="scientific">Agrilus planipennis</name>
    <name type="common">Emerald ash borer</name>
    <name type="synonym">Agrilus marcopoli</name>
    <dbReference type="NCBI Taxonomy" id="224129"/>
    <lineage>
        <taxon>Eukaryota</taxon>
        <taxon>Metazoa</taxon>
        <taxon>Ecdysozoa</taxon>
        <taxon>Arthropoda</taxon>
        <taxon>Hexapoda</taxon>
        <taxon>Insecta</taxon>
        <taxon>Pterygota</taxon>
        <taxon>Neoptera</taxon>
        <taxon>Endopterygota</taxon>
        <taxon>Coleoptera</taxon>
        <taxon>Polyphaga</taxon>
        <taxon>Elateriformia</taxon>
        <taxon>Buprestoidea</taxon>
        <taxon>Buprestidae</taxon>
        <taxon>Agrilinae</taxon>
        <taxon>Agrilus</taxon>
    </lineage>
</organism>
<dbReference type="PANTHER" id="PTHR12794:SF0">
    <property type="entry name" value="GEM-ASSOCIATED PROTEIN 2"/>
    <property type="match status" value="1"/>
</dbReference>
<dbReference type="STRING" id="224129.A0A1W4WL49"/>
<dbReference type="GeneID" id="108734223"/>
<dbReference type="InterPro" id="IPR017364">
    <property type="entry name" value="GEMIN2"/>
</dbReference>